<dbReference type="Gene3D" id="3.40.50.300">
    <property type="entry name" value="P-loop containing nucleotide triphosphate hydrolases"/>
    <property type="match status" value="1"/>
</dbReference>
<evidence type="ECO:0000313" key="11">
    <source>
        <dbReference type="EMBL" id="KYC37140.1"/>
    </source>
</evidence>
<dbReference type="InterPro" id="IPR027417">
    <property type="entry name" value="P-loop_NTPase"/>
</dbReference>
<evidence type="ECO:0000259" key="10">
    <source>
        <dbReference type="PROSITE" id="PS50929"/>
    </source>
</evidence>
<dbReference type="GO" id="GO:0016887">
    <property type="term" value="F:ATP hydrolysis activity"/>
    <property type="evidence" value="ECO:0007669"/>
    <property type="project" value="InterPro"/>
</dbReference>
<evidence type="ECO:0000256" key="2">
    <source>
        <dbReference type="ARBA" id="ARBA00022448"/>
    </source>
</evidence>
<feature type="transmembrane region" description="Helical" evidence="8">
    <location>
        <begin position="291"/>
        <end position="308"/>
    </location>
</feature>
<dbReference type="SMART" id="SM00382">
    <property type="entry name" value="AAA"/>
    <property type="match status" value="1"/>
</dbReference>
<feature type="domain" description="ABC transporter" evidence="9">
    <location>
        <begin position="365"/>
        <end position="599"/>
    </location>
</feature>
<dbReference type="PROSITE" id="PS50929">
    <property type="entry name" value="ABC_TM1F"/>
    <property type="match status" value="1"/>
</dbReference>
<dbReference type="Proteomes" id="UP000076925">
    <property type="component" value="Unassembled WGS sequence"/>
</dbReference>
<dbReference type="GO" id="GO:0015421">
    <property type="term" value="F:ABC-type oligopeptide transporter activity"/>
    <property type="evidence" value="ECO:0007669"/>
    <property type="project" value="TreeGrafter"/>
</dbReference>
<comment type="caution">
    <text evidence="11">The sequence shown here is derived from an EMBL/GenBank/DDBJ whole genome shotgun (WGS) entry which is preliminary data.</text>
</comment>
<dbReference type="SUPFAM" id="SSF52540">
    <property type="entry name" value="P-loop containing nucleoside triphosphate hydrolases"/>
    <property type="match status" value="1"/>
</dbReference>
<feature type="transmembrane region" description="Helical" evidence="8">
    <location>
        <begin position="75"/>
        <end position="94"/>
    </location>
</feature>
<feature type="transmembrane region" description="Helical" evidence="8">
    <location>
        <begin position="150"/>
        <end position="177"/>
    </location>
</feature>
<evidence type="ECO:0000256" key="7">
    <source>
        <dbReference type="ARBA" id="ARBA00023136"/>
    </source>
</evidence>
<dbReference type="PROSITE" id="PS50893">
    <property type="entry name" value="ABC_TRANSPORTER_2"/>
    <property type="match status" value="1"/>
</dbReference>
<evidence type="ECO:0000256" key="8">
    <source>
        <dbReference type="SAM" id="Phobius"/>
    </source>
</evidence>
<keyword evidence="5 11" id="KW-0067">ATP-binding</keyword>
<dbReference type="FunFam" id="3.40.50.300:FF:000287">
    <property type="entry name" value="Multidrug ABC transporter ATP-binding protein"/>
    <property type="match status" value="1"/>
</dbReference>
<reference evidence="11 12" key="1">
    <citation type="journal article" date="2013" name="Genome Biol. Evol.">
        <title>Genomes of Stigonematalean cyanobacteria (subsection V) and the evolution of oxygenic photosynthesis from prokaryotes to plastids.</title>
        <authorList>
            <person name="Dagan T."/>
            <person name="Roettger M."/>
            <person name="Stucken K."/>
            <person name="Landan G."/>
            <person name="Koch R."/>
            <person name="Major P."/>
            <person name="Gould S.B."/>
            <person name="Goremykin V.V."/>
            <person name="Rippka R."/>
            <person name="Tandeau de Marsac N."/>
            <person name="Gugger M."/>
            <person name="Lockhart P.J."/>
            <person name="Allen J.F."/>
            <person name="Brune I."/>
            <person name="Maus I."/>
            <person name="Puhler A."/>
            <person name="Martin W.F."/>
        </authorList>
    </citation>
    <scope>NUCLEOTIDE SEQUENCE [LARGE SCALE GENOMIC DNA]</scope>
    <source>
        <strain evidence="11 12">PCC 7110</strain>
    </source>
</reference>
<dbReference type="PROSITE" id="PS00211">
    <property type="entry name" value="ABC_TRANSPORTER_1"/>
    <property type="match status" value="1"/>
</dbReference>
<gene>
    <name evidence="11" type="ORF">WA1_46770</name>
</gene>
<feature type="transmembrane region" description="Helical" evidence="8">
    <location>
        <begin position="183"/>
        <end position="202"/>
    </location>
</feature>
<dbReference type="InterPro" id="IPR003439">
    <property type="entry name" value="ABC_transporter-like_ATP-bd"/>
</dbReference>
<evidence type="ECO:0000256" key="1">
    <source>
        <dbReference type="ARBA" id="ARBA00004651"/>
    </source>
</evidence>
<keyword evidence="12" id="KW-1185">Reference proteome</keyword>
<dbReference type="InterPro" id="IPR036640">
    <property type="entry name" value="ABC1_TM_sf"/>
</dbReference>
<protein>
    <submittedName>
        <fullName evidence="11">Multidrug ABC transporter ATP-binding protein</fullName>
    </submittedName>
</protein>
<dbReference type="GO" id="GO:0005524">
    <property type="term" value="F:ATP binding"/>
    <property type="evidence" value="ECO:0007669"/>
    <property type="project" value="UniProtKB-KW"/>
</dbReference>
<evidence type="ECO:0000256" key="5">
    <source>
        <dbReference type="ARBA" id="ARBA00022840"/>
    </source>
</evidence>
<evidence type="ECO:0000259" key="9">
    <source>
        <dbReference type="PROSITE" id="PS50893"/>
    </source>
</evidence>
<dbReference type="Gene3D" id="1.20.1560.10">
    <property type="entry name" value="ABC transporter type 1, transmembrane domain"/>
    <property type="match status" value="1"/>
</dbReference>
<dbReference type="InterPro" id="IPR003593">
    <property type="entry name" value="AAA+_ATPase"/>
</dbReference>
<dbReference type="EMBL" id="ANNX02000047">
    <property type="protein sequence ID" value="KYC37140.1"/>
    <property type="molecule type" value="Genomic_DNA"/>
</dbReference>
<dbReference type="InterPro" id="IPR017871">
    <property type="entry name" value="ABC_transporter-like_CS"/>
</dbReference>
<keyword evidence="3 8" id="KW-0812">Transmembrane</keyword>
<evidence type="ECO:0000256" key="4">
    <source>
        <dbReference type="ARBA" id="ARBA00022741"/>
    </source>
</evidence>
<accession>A0A139WXI8</accession>
<evidence type="ECO:0000256" key="3">
    <source>
        <dbReference type="ARBA" id="ARBA00022692"/>
    </source>
</evidence>
<proteinExistence type="predicted"/>
<organism evidence="11 12">
    <name type="scientific">Scytonema hofmannii PCC 7110</name>
    <dbReference type="NCBI Taxonomy" id="128403"/>
    <lineage>
        <taxon>Bacteria</taxon>
        <taxon>Bacillati</taxon>
        <taxon>Cyanobacteriota</taxon>
        <taxon>Cyanophyceae</taxon>
        <taxon>Nostocales</taxon>
        <taxon>Scytonemataceae</taxon>
        <taxon>Scytonema</taxon>
    </lineage>
</organism>
<dbReference type="PANTHER" id="PTHR43394">
    <property type="entry name" value="ATP-DEPENDENT PERMEASE MDL1, MITOCHONDRIAL"/>
    <property type="match status" value="1"/>
</dbReference>
<dbReference type="Pfam" id="PF00005">
    <property type="entry name" value="ABC_tran"/>
    <property type="match status" value="1"/>
</dbReference>
<dbReference type="InterPro" id="IPR011527">
    <property type="entry name" value="ABC1_TM_dom"/>
</dbReference>
<keyword evidence="7 8" id="KW-0472">Membrane</keyword>
<evidence type="ECO:0000256" key="6">
    <source>
        <dbReference type="ARBA" id="ARBA00022989"/>
    </source>
</evidence>
<sequence>MRQGIKAMIHRYGRLLRYPLRQWRTLIVILGLVAGTSATATLQPWPIKILVDYALGQAAIPLPVNSLFGNFNLSLTPPLLVVVAALCSLGLYALNATLDTGLSWAWSAAGQGMVYELAQSLFYRLQRLSLLFHSQRTVGDSLSRLTGDSYCIYTLIGAVLISPIQHLLTLGTISIVAWNLNPLLTLLSLLVAPIMAASALMFGSRIKRRTKLNREVQSRLTSFVHQTLTAIPMIQAYVRESYNTKLFQHLAADGVAIAQRETLLKSAYGLANGAVATICNAVILYVGGQQVLLGVMSVGSLLVFLAYLQPIQGAFRGLFGIYGSLKSVEANIDRVLEVLDAKDGVHDAPGAKPLPVRPTGARGHICLEGVTFGYNPGYPVLQDITLEAQPGETIALVGATGAGKSTLVSLIPRFFDPWQGRVIFDGADVRSIELKSLRSQIALVLQEPFLLPLSVAQNIAYGRPGASQEEIVAAAKAAKADDFIRQLPQGYDTILSERGAILSGGQKQRLAIARALLLDAPVLILDEPTSALDAQTEALLLEALERLMQGRTVFIIAHRLSTILRADRIVVLEQGKVVETGTHQELLATSGIYKHLHSLQFTDPQQEVVL</sequence>
<keyword evidence="4" id="KW-0547">Nucleotide-binding</keyword>
<keyword evidence="2" id="KW-0813">Transport</keyword>
<dbReference type="GO" id="GO:0005886">
    <property type="term" value="C:plasma membrane"/>
    <property type="evidence" value="ECO:0007669"/>
    <property type="project" value="UniProtKB-SubCell"/>
</dbReference>
<evidence type="ECO:0000313" key="12">
    <source>
        <dbReference type="Proteomes" id="UP000076925"/>
    </source>
</evidence>
<dbReference type="InterPro" id="IPR039421">
    <property type="entry name" value="Type_1_exporter"/>
</dbReference>
<feature type="domain" description="ABC transmembrane type-1" evidence="10">
    <location>
        <begin position="27"/>
        <end position="327"/>
    </location>
</feature>
<dbReference type="STRING" id="128403.WA1_46770"/>
<dbReference type="AlphaFoldDB" id="A0A139WXI8"/>
<dbReference type="SUPFAM" id="SSF90123">
    <property type="entry name" value="ABC transporter transmembrane region"/>
    <property type="match status" value="1"/>
</dbReference>
<name>A0A139WXI8_9CYAN</name>
<dbReference type="Pfam" id="PF00664">
    <property type="entry name" value="ABC_membrane"/>
    <property type="match status" value="1"/>
</dbReference>
<dbReference type="PANTHER" id="PTHR43394:SF1">
    <property type="entry name" value="ATP-BINDING CASSETTE SUB-FAMILY B MEMBER 10, MITOCHONDRIAL"/>
    <property type="match status" value="1"/>
</dbReference>
<comment type="subcellular location">
    <subcellularLocation>
        <location evidence="1">Cell membrane</location>
        <topology evidence="1">Multi-pass membrane protein</topology>
    </subcellularLocation>
</comment>
<keyword evidence="6 8" id="KW-1133">Transmembrane helix</keyword>